<name>A0A6G7PY11_9BACT</name>
<dbReference type="KEGG" id="tav:G4V39_09975"/>
<dbReference type="InterPro" id="IPR010727">
    <property type="entry name" value="DUF1302"/>
</dbReference>
<gene>
    <name evidence="1" type="ORF">G4V39_09975</name>
</gene>
<dbReference type="RefSeq" id="WP_166032796.1">
    <property type="nucleotide sequence ID" value="NZ_CP048877.1"/>
</dbReference>
<dbReference type="EMBL" id="CP048877">
    <property type="protein sequence ID" value="QIJ72579.1"/>
    <property type="molecule type" value="Genomic_DNA"/>
</dbReference>
<proteinExistence type="predicted"/>
<accession>A0A6G7PY11</accession>
<evidence type="ECO:0000313" key="1">
    <source>
        <dbReference type="EMBL" id="QIJ72579.1"/>
    </source>
</evidence>
<protein>
    <submittedName>
        <fullName evidence="1">DUF1302 family protein</fullName>
    </submittedName>
</protein>
<dbReference type="Proteomes" id="UP000502179">
    <property type="component" value="Chromosome"/>
</dbReference>
<evidence type="ECO:0000313" key="2">
    <source>
        <dbReference type="Proteomes" id="UP000502179"/>
    </source>
</evidence>
<reference evidence="1 2" key="1">
    <citation type="submission" date="2020-02" db="EMBL/GenBank/DDBJ databases">
        <title>Genome analysis of Thermosulfuriphilus ammonigenes ST65T, an anaerobic thermophilic chemolithoautotrophic bacterium isolated from a deep-sea hydrothermal vent.</title>
        <authorList>
            <person name="Slobodkina G."/>
            <person name="Allioux M."/>
            <person name="Merkel A."/>
            <person name="Alain K."/>
            <person name="Jebbar M."/>
            <person name="Slobodkin A."/>
        </authorList>
    </citation>
    <scope>NUCLEOTIDE SEQUENCE [LARGE SCALE GENOMIC DNA]</scope>
    <source>
        <strain evidence="1 2">ST65</strain>
    </source>
</reference>
<sequence length="454" mass="52739">MRLILLFIVVIGPFLSGTSLAFESPVDTKATLWMRTGWDLSHDRTLEDRASEREIATLELFWPGKGPFFGKVSLRFDRLSFHDNSEQETDYWVWETYLGLQTNNWEVRVGKQFVRWGKADEISLLDNVNPQDLRQLMYLRLEERKRPSFLILCRRYLGNFTLEALFSPTDEAHERDHFGTDWANFDHLKEAIARNPQVPATLKAWGAGLSAQEEDYGWSLRRSEWGVKLSGTVAQIDFGLSYLEAHSRSPYPFVKYFPIKGFRLTSPTAPLADLLSQMASISISGQTILIGRPRNRFLGFEFETTRGDYGLRGEFLYQTDRVLLREDLTGIRKPSWGYILGVDRTWPGGLYLNLQFLQQRILAWSEGILFEPKLDSSIFFRLSWPALEDRLETRLDASYGLTTRMWYLNPEIIYQVRDNIHLFLGFHFIDGPSDTFLDLYDNNDDFYVGLKVIL</sequence>
<organism evidence="1 2">
    <name type="scientific">Thermosulfuriphilus ammonigenes</name>
    <dbReference type="NCBI Taxonomy" id="1936021"/>
    <lineage>
        <taxon>Bacteria</taxon>
        <taxon>Pseudomonadati</taxon>
        <taxon>Thermodesulfobacteriota</taxon>
        <taxon>Thermodesulfobacteria</taxon>
        <taxon>Thermodesulfobacteriales</taxon>
        <taxon>Thermodesulfobacteriaceae</taxon>
        <taxon>Thermosulfuriphilus</taxon>
    </lineage>
</organism>
<keyword evidence="2" id="KW-1185">Reference proteome</keyword>
<dbReference type="Pfam" id="PF06980">
    <property type="entry name" value="DUF1302"/>
    <property type="match status" value="1"/>
</dbReference>
<dbReference type="AlphaFoldDB" id="A0A6G7PY11"/>
<dbReference type="SUPFAM" id="SSF56935">
    <property type="entry name" value="Porins"/>
    <property type="match status" value="1"/>
</dbReference>